<dbReference type="Gene3D" id="2.70.70.10">
    <property type="entry name" value="Glucose Permease (Domain IIA)"/>
    <property type="match status" value="1"/>
</dbReference>
<dbReference type="SMART" id="SM00108">
    <property type="entry name" value="B_lectin"/>
    <property type="match status" value="2"/>
</dbReference>
<evidence type="ECO:0000256" key="6">
    <source>
        <dbReference type="ARBA" id="ARBA00023049"/>
    </source>
</evidence>
<dbReference type="PANTHER" id="PTHR21666">
    <property type="entry name" value="PEPTIDASE-RELATED"/>
    <property type="match status" value="1"/>
</dbReference>
<evidence type="ECO:0000256" key="2">
    <source>
        <dbReference type="ARBA" id="ARBA00022670"/>
    </source>
</evidence>
<dbReference type="GO" id="GO:0016787">
    <property type="term" value="F:hydrolase activity"/>
    <property type="evidence" value="ECO:0007669"/>
    <property type="project" value="UniProtKB-KW"/>
</dbReference>
<proteinExistence type="predicted"/>
<keyword evidence="3" id="KW-0479">Metal-binding</keyword>
<dbReference type="RefSeq" id="WP_166780787.1">
    <property type="nucleotide sequence ID" value="NZ_JAAOYO010000003.1"/>
</dbReference>
<dbReference type="Proteomes" id="UP001318300">
    <property type="component" value="Unassembled WGS sequence"/>
</dbReference>
<evidence type="ECO:0000256" key="1">
    <source>
        <dbReference type="ARBA" id="ARBA00001947"/>
    </source>
</evidence>
<accession>A0ABX0T9P5</accession>
<feature type="domain" description="Bulb-type lectin" evidence="8">
    <location>
        <begin position="145"/>
        <end position="255"/>
    </location>
</feature>
<comment type="caution">
    <text evidence="9">The sequence shown here is derived from an EMBL/GenBank/DDBJ whole genome shotgun (WGS) entry which is preliminary data.</text>
</comment>
<protein>
    <submittedName>
        <fullName evidence="9">Murein DD-endopeptidase MepM/ murein hydrolase activator NlpD</fullName>
    </submittedName>
</protein>
<dbReference type="SUPFAM" id="SSF51261">
    <property type="entry name" value="Duplicated hybrid motif"/>
    <property type="match status" value="1"/>
</dbReference>
<evidence type="ECO:0000256" key="7">
    <source>
        <dbReference type="SAM" id="SignalP"/>
    </source>
</evidence>
<evidence type="ECO:0000256" key="5">
    <source>
        <dbReference type="ARBA" id="ARBA00022833"/>
    </source>
</evidence>
<dbReference type="SUPFAM" id="SSF51110">
    <property type="entry name" value="alpha-D-mannose-specific plant lectins"/>
    <property type="match status" value="2"/>
</dbReference>
<dbReference type="Gene3D" id="2.90.10.10">
    <property type="entry name" value="Bulb-type lectin domain"/>
    <property type="match status" value="1"/>
</dbReference>
<dbReference type="PANTHER" id="PTHR21666:SF288">
    <property type="entry name" value="CELL DIVISION PROTEIN YTFB"/>
    <property type="match status" value="1"/>
</dbReference>
<evidence type="ECO:0000313" key="10">
    <source>
        <dbReference type="Proteomes" id="UP001318300"/>
    </source>
</evidence>
<feature type="domain" description="Bulb-type lectin" evidence="8">
    <location>
        <begin position="35"/>
        <end position="151"/>
    </location>
</feature>
<dbReference type="CDD" id="cd12797">
    <property type="entry name" value="M23_peptidase"/>
    <property type="match status" value="1"/>
</dbReference>
<keyword evidence="2" id="KW-0645">Protease</keyword>
<dbReference type="Pfam" id="PF01551">
    <property type="entry name" value="Peptidase_M23"/>
    <property type="match status" value="1"/>
</dbReference>
<evidence type="ECO:0000256" key="3">
    <source>
        <dbReference type="ARBA" id="ARBA00022723"/>
    </source>
</evidence>
<dbReference type="PROSITE" id="PS50927">
    <property type="entry name" value="BULB_LECTIN"/>
    <property type="match status" value="2"/>
</dbReference>
<keyword evidence="6" id="KW-0482">Metalloprotease</keyword>
<dbReference type="InterPro" id="IPR016047">
    <property type="entry name" value="M23ase_b-sheet_dom"/>
</dbReference>
<evidence type="ECO:0000259" key="8">
    <source>
        <dbReference type="PROSITE" id="PS50927"/>
    </source>
</evidence>
<evidence type="ECO:0000313" key="9">
    <source>
        <dbReference type="EMBL" id="NII41787.1"/>
    </source>
</evidence>
<keyword evidence="4 9" id="KW-0378">Hydrolase</keyword>
<keyword evidence="7" id="KW-0732">Signal</keyword>
<evidence type="ECO:0000256" key="4">
    <source>
        <dbReference type="ARBA" id="ARBA00022801"/>
    </source>
</evidence>
<dbReference type="InterPro" id="IPR001480">
    <property type="entry name" value="Bulb-type_lectin_dom"/>
</dbReference>
<keyword evidence="5" id="KW-0862">Zinc</keyword>
<dbReference type="InterPro" id="IPR011055">
    <property type="entry name" value="Dup_hybrid_motif"/>
</dbReference>
<reference evidence="9 10" key="1">
    <citation type="submission" date="2020-03" db="EMBL/GenBank/DDBJ databases">
        <title>Above-ground endophytic microbial communities from plants in different locations in the United States.</title>
        <authorList>
            <person name="Frank C."/>
        </authorList>
    </citation>
    <scope>NUCLEOTIDE SEQUENCE [LARGE SCALE GENOMIC DNA]</scope>
    <source>
        <strain evidence="9 10">WW7</strain>
    </source>
</reference>
<sequence length="385" mass="40264">MTRARARFAAAVAAVAIAAAGLVAVAAPAQAATYKSTVKAGTTLQPGDTVNSTNGQFRLVLQGDGNLVEYGIGNTVLWASNTANQPGASVVVQKDGYLAMVRNGRLIAQWGTGGKVAKDFGVRGDGELRMRSTANGMLWRIATYQSRISSGGTIAAGTTLRAGAASPRTLAMQADGNLVQYVSGSAVWSSQTFGNPGAYTALQPDGNLVVYSVDGRRALWSSRTSGKGPAQLLVQVDSNVVLYGSADTRVWSSRPVTGLRWPVKTTRISGRYGDDRGAGHVPRYHQGTDAVVPVGTPVYSSGRGTVTTTVRNNATYGNYVIVTYGLTTVLTAHLSEIEVTQGQVVSVGKEIAKSGNTGQSTGPHVHVEVRVNGTLTDPLTVLHFR</sequence>
<keyword evidence="10" id="KW-1185">Reference proteome</keyword>
<dbReference type="InterPro" id="IPR050570">
    <property type="entry name" value="Cell_wall_metabolism_enzyme"/>
</dbReference>
<gene>
    <name evidence="9" type="ORF">E9228_002434</name>
</gene>
<dbReference type="EMBL" id="JAAOYO010000003">
    <property type="protein sequence ID" value="NII41787.1"/>
    <property type="molecule type" value="Genomic_DNA"/>
</dbReference>
<dbReference type="Gene3D" id="2.90.10.30">
    <property type="match status" value="1"/>
</dbReference>
<organism evidence="9 10">
    <name type="scientific">Curtobacterium salicis</name>
    <dbReference type="NCBI Taxonomy" id="1779862"/>
    <lineage>
        <taxon>Bacteria</taxon>
        <taxon>Bacillati</taxon>
        <taxon>Actinomycetota</taxon>
        <taxon>Actinomycetes</taxon>
        <taxon>Micrococcales</taxon>
        <taxon>Microbacteriaceae</taxon>
        <taxon>Curtobacterium</taxon>
    </lineage>
</organism>
<comment type="cofactor">
    <cofactor evidence="1">
        <name>Zn(2+)</name>
        <dbReference type="ChEBI" id="CHEBI:29105"/>
    </cofactor>
</comment>
<dbReference type="InterPro" id="IPR036426">
    <property type="entry name" value="Bulb-type_lectin_dom_sf"/>
</dbReference>
<name>A0ABX0T9P5_9MICO</name>
<feature type="signal peptide" evidence="7">
    <location>
        <begin position="1"/>
        <end position="31"/>
    </location>
</feature>
<feature type="chain" id="PRO_5046875667" evidence="7">
    <location>
        <begin position="32"/>
        <end position="385"/>
    </location>
</feature>